<dbReference type="InterPro" id="IPR000515">
    <property type="entry name" value="MetI-like"/>
</dbReference>
<dbReference type="GO" id="GO:0006865">
    <property type="term" value="P:amino acid transport"/>
    <property type="evidence" value="ECO:0007669"/>
    <property type="project" value="TreeGrafter"/>
</dbReference>
<evidence type="ECO:0000256" key="5">
    <source>
        <dbReference type="ARBA" id="ARBA00022692"/>
    </source>
</evidence>
<accession>A0A1A5X1V6</accession>
<feature type="transmembrane region" description="Helical" evidence="8">
    <location>
        <begin position="55"/>
        <end position="79"/>
    </location>
</feature>
<dbReference type="CDD" id="cd06261">
    <property type="entry name" value="TM_PBP2"/>
    <property type="match status" value="1"/>
</dbReference>
<comment type="subcellular location">
    <subcellularLocation>
        <location evidence="1">Cell inner membrane</location>
        <topology evidence="1">Multi-pass membrane protein</topology>
    </subcellularLocation>
    <subcellularLocation>
        <location evidence="8">Cell membrane</location>
        <topology evidence="8">Multi-pass membrane protein</topology>
    </subcellularLocation>
</comment>
<evidence type="ECO:0000256" key="3">
    <source>
        <dbReference type="ARBA" id="ARBA00022448"/>
    </source>
</evidence>
<evidence type="ECO:0000259" key="9">
    <source>
        <dbReference type="PROSITE" id="PS50928"/>
    </source>
</evidence>
<keyword evidence="3 8" id="KW-0813">Transport</keyword>
<dbReference type="PANTHER" id="PTHR30614:SF35">
    <property type="entry name" value="ABC TRANSPORTER PERMEASE PROTEIN"/>
    <property type="match status" value="1"/>
</dbReference>
<dbReference type="EMBL" id="QJJV01000004">
    <property type="protein sequence ID" value="PXX18636.1"/>
    <property type="molecule type" value="Genomic_DNA"/>
</dbReference>
<keyword evidence="13" id="KW-1185">Reference proteome</keyword>
<evidence type="ECO:0000256" key="8">
    <source>
        <dbReference type="RuleBase" id="RU363032"/>
    </source>
</evidence>
<dbReference type="SUPFAM" id="SSF161098">
    <property type="entry name" value="MetI-like"/>
    <property type="match status" value="1"/>
</dbReference>
<evidence type="ECO:0000256" key="4">
    <source>
        <dbReference type="ARBA" id="ARBA00022475"/>
    </source>
</evidence>
<reference evidence="11 12" key="1">
    <citation type="submission" date="2016-10" db="EMBL/GenBank/DDBJ databases">
        <authorList>
            <person name="Varghese N."/>
            <person name="Submissions S."/>
        </authorList>
    </citation>
    <scope>NUCLEOTIDE SEQUENCE [LARGE SCALE GENOMIC DNA]</scope>
    <source>
        <strain evidence="11 12">LMG 22274</strain>
    </source>
</reference>
<dbReference type="NCBIfam" id="TIGR01726">
    <property type="entry name" value="HEQRo_perm_3TM"/>
    <property type="match status" value="1"/>
</dbReference>
<name>A0A1A5X1V6_9BURK</name>
<dbReference type="InterPro" id="IPR010065">
    <property type="entry name" value="AA_ABC_transptr_permease_3TM"/>
</dbReference>
<evidence type="ECO:0000313" key="10">
    <source>
        <dbReference type="EMBL" id="PXX18636.1"/>
    </source>
</evidence>
<dbReference type="Proteomes" id="UP000183529">
    <property type="component" value="Unassembled WGS sequence"/>
</dbReference>
<evidence type="ECO:0000313" key="11">
    <source>
        <dbReference type="EMBL" id="SEJ39331.1"/>
    </source>
</evidence>
<proteinExistence type="inferred from homology"/>
<feature type="transmembrane region" description="Helical" evidence="8">
    <location>
        <begin position="85"/>
        <end position="104"/>
    </location>
</feature>
<dbReference type="Gene3D" id="1.10.3720.10">
    <property type="entry name" value="MetI-like"/>
    <property type="match status" value="1"/>
</dbReference>
<keyword evidence="6 8" id="KW-1133">Transmembrane helix</keyword>
<dbReference type="OrthoDB" id="6580405at2"/>
<dbReference type="AlphaFoldDB" id="A0A1A5X1V6"/>
<keyword evidence="5 8" id="KW-0812">Transmembrane</keyword>
<feature type="transmembrane region" description="Helical" evidence="8">
    <location>
        <begin position="188"/>
        <end position="210"/>
    </location>
</feature>
<dbReference type="InterPro" id="IPR043429">
    <property type="entry name" value="ArtM/GltK/GlnP/TcyL/YhdX-like"/>
</dbReference>
<keyword evidence="7 8" id="KW-0472">Membrane</keyword>
<gene>
    <name evidence="10" type="ORF">C7400_104146</name>
    <name evidence="11" type="ORF">SAMN05216550_104283</name>
</gene>
<comment type="caution">
    <text evidence="11">The sequence shown here is derived from an EMBL/GenBank/DDBJ whole genome shotgun (WGS) entry which is preliminary data.</text>
</comment>
<dbReference type="Pfam" id="PF00528">
    <property type="entry name" value="BPD_transp_1"/>
    <property type="match status" value="1"/>
</dbReference>
<evidence type="ECO:0000256" key="7">
    <source>
        <dbReference type="ARBA" id="ARBA00023136"/>
    </source>
</evidence>
<evidence type="ECO:0000256" key="2">
    <source>
        <dbReference type="ARBA" id="ARBA00010072"/>
    </source>
</evidence>
<sequence length="222" mass="24361">MTLQFGPVLEQWPYLLGGAWLSLQIAVLAFAFGMLIGLACASIQRFGPAWLSRIVRLYVTFATNTPQLVQIFFLFFALPQAGITLSPYAAVLIGATFNAGAYLCEIQRAGFASVHRTEIEAAEVLGFSSLQIVQHVIFPHVVKVMFPPLSNQFIMMTLGTSMASVFGVEELTGRTYNISSETYLSVEAFTVTAGIYIVITLLATLALAIFGRYVCRARVKVW</sequence>
<evidence type="ECO:0000313" key="13">
    <source>
        <dbReference type="Proteomes" id="UP000247515"/>
    </source>
</evidence>
<dbReference type="GO" id="GO:0022857">
    <property type="term" value="F:transmembrane transporter activity"/>
    <property type="evidence" value="ECO:0007669"/>
    <property type="project" value="InterPro"/>
</dbReference>
<organism evidence="11 12">
    <name type="scientific">Paraburkholderia tropica</name>
    <dbReference type="NCBI Taxonomy" id="92647"/>
    <lineage>
        <taxon>Bacteria</taxon>
        <taxon>Pseudomonadati</taxon>
        <taxon>Pseudomonadota</taxon>
        <taxon>Betaproteobacteria</taxon>
        <taxon>Burkholderiales</taxon>
        <taxon>Burkholderiaceae</taxon>
        <taxon>Paraburkholderia</taxon>
    </lineage>
</organism>
<evidence type="ECO:0000256" key="1">
    <source>
        <dbReference type="ARBA" id="ARBA00004429"/>
    </source>
</evidence>
<dbReference type="PROSITE" id="PS50928">
    <property type="entry name" value="ABC_TM1"/>
    <property type="match status" value="1"/>
</dbReference>
<protein>
    <submittedName>
        <fullName evidence="10">Amino acid ABC transporter membrane protein 1 (PAAT family)</fullName>
    </submittedName>
    <submittedName>
        <fullName evidence="11">Amino acid ABC transporter membrane protein 1, PAAT family</fullName>
    </submittedName>
</protein>
<dbReference type="GO" id="GO:0043190">
    <property type="term" value="C:ATP-binding cassette (ABC) transporter complex"/>
    <property type="evidence" value="ECO:0007669"/>
    <property type="project" value="InterPro"/>
</dbReference>
<feature type="transmembrane region" description="Helical" evidence="8">
    <location>
        <begin position="20"/>
        <end position="43"/>
    </location>
</feature>
<reference evidence="10 13" key="2">
    <citation type="submission" date="2018-05" db="EMBL/GenBank/DDBJ databases">
        <title>Genomic Encyclopedia of Type Strains, Phase IV (KMG-V): Genome sequencing to study the core and pangenomes of soil and plant-associated prokaryotes.</title>
        <authorList>
            <person name="Whitman W."/>
        </authorList>
    </citation>
    <scope>NUCLEOTIDE SEQUENCE [LARGE SCALE GENOMIC DNA]</scope>
    <source>
        <strain evidence="10 13">SIr-6563</strain>
    </source>
</reference>
<dbReference type="Proteomes" id="UP000247515">
    <property type="component" value="Unassembled WGS sequence"/>
</dbReference>
<dbReference type="EMBL" id="FNZM01000004">
    <property type="protein sequence ID" value="SEJ39331.1"/>
    <property type="molecule type" value="Genomic_DNA"/>
</dbReference>
<feature type="transmembrane region" description="Helical" evidence="8">
    <location>
        <begin position="149"/>
        <end position="168"/>
    </location>
</feature>
<keyword evidence="4" id="KW-1003">Cell membrane</keyword>
<feature type="domain" description="ABC transmembrane type-1" evidence="9">
    <location>
        <begin position="19"/>
        <end position="207"/>
    </location>
</feature>
<dbReference type="InterPro" id="IPR035906">
    <property type="entry name" value="MetI-like_sf"/>
</dbReference>
<comment type="similarity">
    <text evidence="2">Belongs to the binding-protein-dependent transport system permease family. HisMQ subfamily.</text>
</comment>
<evidence type="ECO:0000313" key="12">
    <source>
        <dbReference type="Proteomes" id="UP000183529"/>
    </source>
</evidence>
<dbReference type="PANTHER" id="PTHR30614">
    <property type="entry name" value="MEMBRANE COMPONENT OF AMINO ACID ABC TRANSPORTER"/>
    <property type="match status" value="1"/>
</dbReference>
<evidence type="ECO:0000256" key="6">
    <source>
        <dbReference type="ARBA" id="ARBA00022989"/>
    </source>
</evidence>
<dbReference type="RefSeq" id="WP_065065466.1">
    <property type="nucleotide sequence ID" value="NZ_CADFGN010000007.1"/>
</dbReference>